<evidence type="ECO:0000313" key="3">
    <source>
        <dbReference type="Proteomes" id="UP000645217"/>
    </source>
</evidence>
<protein>
    <recommendedName>
        <fullName evidence="4">Histidine kinase/HSP90-like ATPase domain-containing protein</fullName>
    </recommendedName>
</protein>
<dbReference type="InterPro" id="IPR036890">
    <property type="entry name" value="HATPase_C_sf"/>
</dbReference>
<dbReference type="PANTHER" id="PTHR35526:SF3">
    <property type="entry name" value="ANTI-SIGMA-F FACTOR RSBW"/>
    <property type="match status" value="1"/>
</dbReference>
<feature type="region of interest" description="Disordered" evidence="1">
    <location>
        <begin position="1"/>
        <end position="23"/>
    </location>
</feature>
<gene>
    <name evidence="2" type="ORF">GCM10007964_13050</name>
</gene>
<evidence type="ECO:0000256" key="1">
    <source>
        <dbReference type="SAM" id="MobiDB-lite"/>
    </source>
</evidence>
<evidence type="ECO:0000313" key="2">
    <source>
        <dbReference type="EMBL" id="GGK71586.1"/>
    </source>
</evidence>
<comment type="caution">
    <text evidence="2">The sequence shown here is derived from an EMBL/GenBank/DDBJ whole genome shotgun (WGS) entry which is preliminary data.</text>
</comment>
<evidence type="ECO:0008006" key="4">
    <source>
        <dbReference type="Google" id="ProtNLM"/>
    </source>
</evidence>
<dbReference type="CDD" id="cd16936">
    <property type="entry name" value="HATPase_RsbW-like"/>
    <property type="match status" value="1"/>
</dbReference>
<proteinExistence type="predicted"/>
<reference evidence="2" key="2">
    <citation type="submission" date="2020-09" db="EMBL/GenBank/DDBJ databases">
        <authorList>
            <person name="Sun Q."/>
            <person name="Ohkuma M."/>
        </authorList>
    </citation>
    <scope>NUCLEOTIDE SEQUENCE</scope>
    <source>
        <strain evidence="2">JCM 13064</strain>
    </source>
</reference>
<keyword evidence="3" id="KW-1185">Reference proteome</keyword>
<dbReference type="EMBL" id="BMNT01000005">
    <property type="protein sequence ID" value="GGK71586.1"/>
    <property type="molecule type" value="Genomic_DNA"/>
</dbReference>
<name>A0A917QVI6_9ACTN</name>
<accession>A0A917QVI6</accession>
<sequence>MDRPSATIAGHTPDQIAGHTSDQEEIRMSPMLRGLNTTLSPPEDVRTTSWGFRAETGRADAARFAGDHLAAWGLDHLTPSVIRLAGELLVNARYVAGGRVRLTLYLSEGLFRCEVEDHGNVLPRLSDCGRWYVEGGVGPSLLTVLACCWGATRTHGGRGVWFEMPAWPPDHP</sequence>
<reference evidence="2" key="1">
    <citation type="journal article" date="2014" name="Int. J. Syst. Evol. Microbiol.">
        <title>Complete genome sequence of Corynebacterium casei LMG S-19264T (=DSM 44701T), isolated from a smear-ripened cheese.</title>
        <authorList>
            <consortium name="US DOE Joint Genome Institute (JGI-PGF)"/>
            <person name="Walter F."/>
            <person name="Albersmeier A."/>
            <person name="Kalinowski J."/>
            <person name="Ruckert C."/>
        </authorList>
    </citation>
    <scope>NUCLEOTIDE SEQUENCE</scope>
    <source>
        <strain evidence="2">JCM 13064</strain>
    </source>
</reference>
<dbReference type="Proteomes" id="UP000645217">
    <property type="component" value="Unassembled WGS sequence"/>
</dbReference>
<dbReference type="RefSeq" id="WP_189162019.1">
    <property type="nucleotide sequence ID" value="NZ_BMNT01000005.1"/>
</dbReference>
<dbReference type="PANTHER" id="PTHR35526">
    <property type="entry name" value="ANTI-SIGMA-F FACTOR RSBW-RELATED"/>
    <property type="match status" value="1"/>
</dbReference>
<dbReference type="AlphaFoldDB" id="A0A917QVI6"/>
<organism evidence="2 3">
    <name type="scientific">Sphaerisporangium melleum</name>
    <dbReference type="NCBI Taxonomy" id="321316"/>
    <lineage>
        <taxon>Bacteria</taxon>
        <taxon>Bacillati</taxon>
        <taxon>Actinomycetota</taxon>
        <taxon>Actinomycetes</taxon>
        <taxon>Streptosporangiales</taxon>
        <taxon>Streptosporangiaceae</taxon>
        <taxon>Sphaerisporangium</taxon>
    </lineage>
</organism>
<dbReference type="InterPro" id="IPR050267">
    <property type="entry name" value="Anti-sigma-factor_SerPK"/>
</dbReference>
<dbReference type="Gene3D" id="3.30.565.10">
    <property type="entry name" value="Histidine kinase-like ATPase, C-terminal domain"/>
    <property type="match status" value="1"/>
</dbReference>